<evidence type="ECO:0000256" key="4">
    <source>
        <dbReference type="ARBA" id="ARBA00023136"/>
    </source>
</evidence>
<keyword evidence="3 5" id="KW-1133">Transmembrane helix</keyword>
<evidence type="ECO:0000313" key="6">
    <source>
        <dbReference type="EMBL" id="MBO1916109.1"/>
    </source>
</evidence>
<dbReference type="GO" id="GO:0005886">
    <property type="term" value="C:plasma membrane"/>
    <property type="evidence" value="ECO:0007669"/>
    <property type="project" value="UniProtKB-SubCell"/>
</dbReference>
<feature type="transmembrane region" description="Helical" evidence="5">
    <location>
        <begin position="78"/>
        <end position="97"/>
    </location>
</feature>
<evidence type="ECO:0000256" key="5">
    <source>
        <dbReference type="SAM" id="Phobius"/>
    </source>
</evidence>
<reference evidence="6" key="1">
    <citation type="submission" date="2021-03" db="EMBL/GenBank/DDBJ databases">
        <title>Molecular epidemiology and mechanisms of colistin and carbapenem resistance in Enterobacteriaceae from clinical isolates, the environment and porcine samples in Pretoria, South Africa.</title>
        <authorList>
            <person name="Bogoshi D."/>
            <person name="Mbelle N.M."/>
            <person name="Naidoo V."/>
            <person name="Osei Sekyere J."/>
        </authorList>
    </citation>
    <scope>NUCLEOTIDE SEQUENCE</scope>
    <source>
        <strain evidence="6">C052</strain>
    </source>
</reference>
<name>A0A939NAL0_PRORE</name>
<dbReference type="GO" id="GO:0005524">
    <property type="term" value="F:ATP binding"/>
    <property type="evidence" value="ECO:0007669"/>
    <property type="project" value="InterPro"/>
</dbReference>
<evidence type="ECO:0000256" key="2">
    <source>
        <dbReference type="ARBA" id="ARBA00022692"/>
    </source>
</evidence>
<dbReference type="EMBL" id="JAGETQ010000032">
    <property type="protein sequence ID" value="MBO1916109.1"/>
    <property type="molecule type" value="Genomic_DNA"/>
</dbReference>
<gene>
    <name evidence="6" type="ORF">J4727_08000</name>
</gene>
<sequence length="132" mass="15677">MSALNQYLHQPLIRRSSTHYEHLHPKLALASQYQTQRQLQRRSLPFHLLFSLMVQTAFITLFRFGIYLVDHAKMPLNMWLAGLVLLARLIEPMWLLSHLDQSIRQMKKAIQQIEKPEGPVLNFPYRSLTHYR</sequence>
<dbReference type="Proteomes" id="UP000664477">
    <property type="component" value="Unassembled WGS sequence"/>
</dbReference>
<keyword evidence="4 5" id="KW-0472">Membrane</keyword>
<keyword evidence="2 5" id="KW-0812">Transmembrane</keyword>
<dbReference type="AlphaFoldDB" id="A0A939NAL0"/>
<dbReference type="InterPro" id="IPR036640">
    <property type="entry name" value="ABC1_TM_sf"/>
</dbReference>
<accession>A0A939NAL0</accession>
<dbReference type="SUPFAM" id="SSF90123">
    <property type="entry name" value="ABC transporter transmembrane region"/>
    <property type="match status" value="1"/>
</dbReference>
<evidence type="ECO:0000313" key="7">
    <source>
        <dbReference type="Proteomes" id="UP000664477"/>
    </source>
</evidence>
<comment type="caution">
    <text evidence="6">The sequence shown here is derived from an EMBL/GenBank/DDBJ whole genome shotgun (WGS) entry which is preliminary data.</text>
</comment>
<organism evidence="6 7">
    <name type="scientific">Providencia rettgeri</name>
    <dbReference type="NCBI Taxonomy" id="587"/>
    <lineage>
        <taxon>Bacteria</taxon>
        <taxon>Pseudomonadati</taxon>
        <taxon>Pseudomonadota</taxon>
        <taxon>Gammaproteobacteria</taxon>
        <taxon>Enterobacterales</taxon>
        <taxon>Morganellaceae</taxon>
        <taxon>Providencia</taxon>
    </lineage>
</organism>
<evidence type="ECO:0000256" key="3">
    <source>
        <dbReference type="ARBA" id="ARBA00022989"/>
    </source>
</evidence>
<feature type="transmembrane region" description="Helical" evidence="5">
    <location>
        <begin position="46"/>
        <end position="66"/>
    </location>
</feature>
<evidence type="ECO:0000256" key="1">
    <source>
        <dbReference type="ARBA" id="ARBA00004651"/>
    </source>
</evidence>
<proteinExistence type="predicted"/>
<comment type="subcellular location">
    <subcellularLocation>
        <location evidence="1">Cell membrane</location>
        <topology evidence="1">Multi-pass membrane protein</topology>
    </subcellularLocation>
</comment>
<protein>
    <submittedName>
        <fullName evidence="6">Uncharacterized protein</fullName>
    </submittedName>
</protein>